<evidence type="ECO:0000259" key="2">
    <source>
        <dbReference type="Pfam" id="PF01476"/>
    </source>
</evidence>
<sequence length="232" mass="24866">MWPRSSPSLVAATTLLASMPSVLATSASCNSTALNTTLGLYPITVENTTVFDVAKATNRGVCDIGRYNLMADVTIIPNVGQTLVIPPEVCDPDNETCLLPNVTRTQTCINGGPRLYYTVNGDTLDIVARRLNITTASLMSDDTAYTADEVLAPGQFLKVPLCSPSECTIKPFTLEFGVYKDIADEYDTTVGQIMMLSPTYNYSTALLEGKGRPSLDLPFNCAATSTNITVLS</sequence>
<dbReference type="AlphaFoldDB" id="A0A395HBK2"/>
<dbReference type="OrthoDB" id="2107166at2759"/>
<dbReference type="EMBL" id="KZ824421">
    <property type="protein sequence ID" value="RAL05311.1"/>
    <property type="molecule type" value="Genomic_DNA"/>
</dbReference>
<dbReference type="Proteomes" id="UP000249402">
    <property type="component" value="Unassembled WGS sequence"/>
</dbReference>
<dbReference type="RefSeq" id="XP_025579638.1">
    <property type="nucleotide sequence ID" value="XM_025713614.1"/>
</dbReference>
<name>A0A395HBK2_9EURO</name>
<feature type="chain" id="PRO_5017347934" description="LysM domain-containing protein" evidence="1">
    <location>
        <begin position="25"/>
        <end position="232"/>
    </location>
</feature>
<reference evidence="3 4" key="1">
    <citation type="submission" date="2018-02" db="EMBL/GenBank/DDBJ databases">
        <title>The genomes of Aspergillus section Nigri reveals drivers in fungal speciation.</title>
        <authorList>
            <consortium name="DOE Joint Genome Institute"/>
            <person name="Vesth T.C."/>
            <person name="Nybo J."/>
            <person name="Theobald S."/>
            <person name="Brandl J."/>
            <person name="Frisvad J.C."/>
            <person name="Nielsen K.F."/>
            <person name="Lyhne E.K."/>
            <person name="Kogle M.E."/>
            <person name="Kuo A."/>
            <person name="Riley R."/>
            <person name="Clum A."/>
            <person name="Nolan M."/>
            <person name="Lipzen A."/>
            <person name="Salamov A."/>
            <person name="Henrissat B."/>
            <person name="Wiebenga A."/>
            <person name="De vries R.P."/>
            <person name="Grigoriev I.V."/>
            <person name="Mortensen U.H."/>
            <person name="Andersen M.R."/>
            <person name="Baker S.E."/>
        </authorList>
    </citation>
    <scope>NUCLEOTIDE SEQUENCE [LARGE SCALE GENOMIC DNA]</scope>
    <source>
        <strain evidence="3 4">CBS 121593</strain>
    </source>
</reference>
<evidence type="ECO:0000313" key="4">
    <source>
        <dbReference type="Proteomes" id="UP000249402"/>
    </source>
</evidence>
<dbReference type="Pfam" id="PF01476">
    <property type="entry name" value="LysM"/>
    <property type="match status" value="1"/>
</dbReference>
<dbReference type="InterPro" id="IPR036779">
    <property type="entry name" value="LysM_dom_sf"/>
</dbReference>
<organism evidence="3 4">
    <name type="scientific">Aspergillus ibericus CBS 121593</name>
    <dbReference type="NCBI Taxonomy" id="1448316"/>
    <lineage>
        <taxon>Eukaryota</taxon>
        <taxon>Fungi</taxon>
        <taxon>Dikarya</taxon>
        <taxon>Ascomycota</taxon>
        <taxon>Pezizomycotina</taxon>
        <taxon>Eurotiomycetes</taxon>
        <taxon>Eurotiomycetidae</taxon>
        <taxon>Eurotiales</taxon>
        <taxon>Aspergillaceae</taxon>
        <taxon>Aspergillus</taxon>
        <taxon>Aspergillus subgen. Circumdati</taxon>
    </lineage>
</organism>
<dbReference type="InterPro" id="IPR018392">
    <property type="entry name" value="LysM"/>
</dbReference>
<proteinExistence type="predicted"/>
<gene>
    <name evidence="3" type="ORF">BO80DRAFT_133794</name>
</gene>
<evidence type="ECO:0000313" key="3">
    <source>
        <dbReference type="EMBL" id="RAL05311.1"/>
    </source>
</evidence>
<feature type="signal peptide" evidence="1">
    <location>
        <begin position="1"/>
        <end position="24"/>
    </location>
</feature>
<keyword evidence="1" id="KW-0732">Signal</keyword>
<protein>
    <recommendedName>
        <fullName evidence="2">LysM domain-containing protein</fullName>
    </recommendedName>
</protein>
<dbReference type="GeneID" id="37218479"/>
<dbReference type="PROSITE" id="PS51257">
    <property type="entry name" value="PROKAR_LIPOPROTEIN"/>
    <property type="match status" value="1"/>
</dbReference>
<dbReference type="SUPFAM" id="SSF54106">
    <property type="entry name" value="LysM domain"/>
    <property type="match status" value="1"/>
</dbReference>
<dbReference type="VEuPathDB" id="FungiDB:BO80DRAFT_133794"/>
<dbReference type="STRING" id="1448316.A0A395HBK2"/>
<dbReference type="Gene3D" id="3.10.350.10">
    <property type="entry name" value="LysM domain"/>
    <property type="match status" value="1"/>
</dbReference>
<keyword evidence="4" id="KW-1185">Reference proteome</keyword>
<feature type="domain" description="LysM" evidence="2">
    <location>
        <begin position="119"/>
        <end position="160"/>
    </location>
</feature>
<accession>A0A395HBK2</accession>
<evidence type="ECO:0000256" key="1">
    <source>
        <dbReference type="SAM" id="SignalP"/>
    </source>
</evidence>